<dbReference type="GO" id="GO:0030170">
    <property type="term" value="F:pyridoxal phosphate binding"/>
    <property type="evidence" value="ECO:0007669"/>
    <property type="project" value="InterPro"/>
</dbReference>
<dbReference type="SUPFAM" id="SSF50800">
    <property type="entry name" value="PK beta-barrel domain-like"/>
    <property type="match status" value="1"/>
</dbReference>
<dbReference type="Proteomes" id="UP000564644">
    <property type="component" value="Unassembled WGS sequence"/>
</dbReference>
<dbReference type="InterPro" id="IPR005303">
    <property type="entry name" value="MOCOS_middle"/>
</dbReference>
<dbReference type="InterPro" id="IPR011037">
    <property type="entry name" value="Pyrv_Knase-like_insert_dom_sf"/>
</dbReference>
<dbReference type="GO" id="GO:0003824">
    <property type="term" value="F:catalytic activity"/>
    <property type="evidence" value="ECO:0007669"/>
    <property type="project" value="InterPro"/>
</dbReference>
<dbReference type="InterPro" id="IPR052716">
    <property type="entry name" value="MOSC_domain"/>
</dbReference>
<accession>A0A7X0VWD2</accession>
<feature type="domain" description="MOSC" evidence="1">
    <location>
        <begin position="88"/>
        <end position="244"/>
    </location>
</feature>
<dbReference type="Pfam" id="PF03473">
    <property type="entry name" value="MOSC"/>
    <property type="match status" value="1"/>
</dbReference>
<dbReference type="PROSITE" id="PS51340">
    <property type="entry name" value="MOSC"/>
    <property type="match status" value="1"/>
</dbReference>
<dbReference type="AlphaFoldDB" id="A0A7X0VWD2"/>
<comment type="caution">
    <text evidence="2">The sequence shown here is derived from an EMBL/GenBank/DDBJ whole genome shotgun (WGS) entry which is preliminary data.</text>
</comment>
<evidence type="ECO:0000313" key="2">
    <source>
        <dbReference type="EMBL" id="MBB6730823.1"/>
    </source>
</evidence>
<dbReference type="RefSeq" id="WP_185128484.1">
    <property type="nucleotide sequence ID" value="NZ_JACJVO010000009.1"/>
</dbReference>
<dbReference type="EMBL" id="JACJVO010000009">
    <property type="protein sequence ID" value="MBB6730823.1"/>
    <property type="molecule type" value="Genomic_DNA"/>
</dbReference>
<dbReference type="InterPro" id="IPR005302">
    <property type="entry name" value="MoCF_Sase_C"/>
</dbReference>
<dbReference type="Gene3D" id="2.40.33.20">
    <property type="entry name" value="PK beta-barrel domain-like"/>
    <property type="match status" value="1"/>
</dbReference>
<organism evidence="2 3">
    <name type="scientific">Cohnella zeiphila</name>
    <dbReference type="NCBI Taxonomy" id="2761120"/>
    <lineage>
        <taxon>Bacteria</taxon>
        <taxon>Bacillati</taxon>
        <taxon>Bacillota</taxon>
        <taxon>Bacilli</taxon>
        <taxon>Bacillales</taxon>
        <taxon>Paenibacillaceae</taxon>
        <taxon>Cohnella</taxon>
    </lineage>
</organism>
<protein>
    <submittedName>
        <fullName evidence="2">MOSC domain-containing protein</fullName>
    </submittedName>
</protein>
<evidence type="ECO:0000313" key="3">
    <source>
        <dbReference type="Proteomes" id="UP000564644"/>
    </source>
</evidence>
<sequence>MNLIGRVTRLVRYPVKSMAGESLEQTAVEPYGLYGDRSHAFVDETKEGWDRYVTARRIPSLLRYRASLLPSGSGEEFPEVRIEAPDGRLLAWDEELRRDVQSLAGTRPLSMIRWRQDEQGLLAVDSAAILIVTDRGLRRLAELLGRDRIDPRRFRANVLLAIEEGGPDDDTALLGKRLHIGEHVVLDVREACERCSMITLDPDSGDRDVSILRTVNEKLGLIFGVYASVIDCGSVRVGDSVFIGE</sequence>
<proteinExistence type="predicted"/>
<gene>
    <name evidence="2" type="ORF">H7C18_07880</name>
</gene>
<dbReference type="Pfam" id="PF03476">
    <property type="entry name" value="MOSC_N"/>
    <property type="match status" value="1"/>
</dbReference>
<dbReference type="PANTHER" id="PTHR36930">
    <property type="entry name" value="METAL-SULFUR CLUSTER BIOSYNTHESIS PROTEINS YUAD-RELATED"/>
    <property type="match status" value="1"/>
</dbReference>
<reference evidence="2 3" key="1">
    <citation type="submission" date="2020-08" db="EMBL/GenBank/DDBJ databases">
        <title>Cohnella phylogeny.</title>
        <authorList>
            <person name="Dunlap C."/>
        </authorList>
    </citation>
    <scope>NUCLEOTIDE SEQUENCE [LARGE SCALE GENOMIC DNA]</scope>
    <source>
        <strain evidence="2 3">CBP 2801</strain>
    </source>
</reference>
<dbReference type="GO" id="GO:0030151">
    <property type="term" value="F:molybdenum ion binding"/>
    <property type="evidence" value="ECO:0007669"/>
    <property type="project" value="InterPro"/>
</dbReference>
<dbReference type="PANTHER" id="PTHR36930:SF1">
    <property type="entry name" value="MOSC DOMAIN-CONTAINING PROTEIN"/>
    <property type="match status" value="1"/>
</dbReference>
<name>A0A7X0VWD2_9BACL</name>
<keyword evidence="3" id="KW-1185">Reference proteome</keyword>
<evidence type="ECO:0000259" key="1">
    <source>
        <dbReference type="PROSITE" id="PS51340"/>
    </source>
</evidence>